<gene>
    <name evidence="1" type="ORF">UFOVP613_40</name>
</gene>
<protein>
    <submittedName>
        <fullName evidence="1">Uncharacterized protein</fullName>
    </submittedName>
</protein>
<accession>A0A6J5N4H1</accession>
<reference evidence="1" key="1">
    <citation type="submission" date="2020-04" db="EMBL/GenBank/DDBJ databases">
        <authorList>
            <person name="Chiriac C."/>
            <person name="Salcher M."/>
            <person name="Ghai R."/>
            <person name="Kavagutti S V."/>
        </authorList>
    </citation>
    <scope>NUCLEOTIDE SEQUENCE</scope>
</reference>
<evidence type="ECO:0000313" key="1">
    <source>
        <dbReference type="EMBL" id="CAB4152931.1"/>
    </source>
</evidence>
<dbReference type="EMBL" id="LR796577">
    <property type="protein sequence ID" value="CAB4152931.1"/>
    <property type="molecule type" value="Genomic_DNA"/>
</dbReference>
<sequence length="378" mass="40077">MTRLEVRSQLYSDQEAIKKGILDDCGPSSVAAAVGWASGYAVRPSAAEGVAAKAKATGRTEKQGVLDNGSSVADLIKTARVLGAQARWAKSWDDALAAARAGAALGVWVQAPHGYPAQALSRWHKQWAKWWSKKDPAHYRAGYGHMTCAAWSSDLGWQFADPTMDDRRADEKYGVLISEADLLAIASGKPGAPYKHIIVITYRRPAAPAPVPVPVAAPVTAQPSSGTNTPPKKETSLSVVPTRVVSSIIAKEAPKSPKAEPELPDLRRVDWARVLDRSLGALRGAQAVATLTKGGTMRKIYAALTWIAVHTSLDEALLDAVRSFVLVSISVALGLGIPILDISGGDWRVVASAGLASALQVLVKFLDPAQSAYGVRKP</sequence>
<name>A0A6J5N4H1_9CAUD</name>
<organism evidence="1">
    <name type="scientific">uncultured Caudovirales phage</name>
    <dbReference type="NCBI Taxonomy" id="2100421"/>
    <lineage>
        <taxon>Viruses</taxon>
        <taxon>Duplodnaviria</taxon>
        <taxon>Heunggongvirae</taxon>
        <taxon>Uroviricota</taxon>
        <taxon>Caudoviricetes</taxon>
        <taxon>Peduoviridae</taxon>
        <taxon>Maltschvirus</taxon>
        <taxon>Maltschvirus maltsch</taxon>
    </lineage>
</organism>
<proteinExistence type="predicted"/>